<organism evidence="1 2">
    <name type="scientific">Agrobacterium tumefaciens str. Kerr 14</name>
    <dbReference type="NCBI Taxonomy" id="1183424"/>
    <lineage>
        <taxon>Bacteria</taxon>
        <taxon>Pseudomonadati</taxon>
        <taxon>Pseudomonadota</taxon>
        <taxon>Alphaproteobacteria</taxon>
        <taxon>Hyphomicrobiales</taxon>
        <taxon>Rhizobiaceae</taxon>
        <taxon>Rhizobium/Agrobacterium group</taxon>
        <taxon>Agrobacterium</taxon>
        <taxon>Agrobacterium tumefaciens complex</taxon>
    </lineage>
</organism>
<evidence type="ECO:0000313" key="2">
    <source>
        <dbReference type="Proteomes" id="UP000191897"/>
    </source>
</evidence>
<proteinExistence type="predicted"/>
<evidence type="ECO:0000313" key="1">
    <source>
        <dbReference type="EMBL" id="CUX52391.1"/>
    </source>
</evidence>
<reference evidence="1 2" key="1">
    <citation type="submission" date="2016-01" db="EMBL/GenBank/DDBJ databases">
        <authorList>
            <person name="Oliw E.H."/>
        </authorList>
    </citation>
    <scope>NUCLEOTIDE SEQUENCE [LARGE SCALE GENOMIC DNA]</scope>
    <source>
        <strain evidence="1 2">Kerr 14</strain>
    </source>
</reference>
<dbReference type="AlphaFoldDB" id="A0A1S7RGY8"/>
<gene>
    <name evidence="1" type="ORF">AGR4C_Lc30044</name>
</gene>
<accession>A0A1S7RGY8</accession>
<name>A0A1S7RGY8_AGRTU</name>
<sequence length="23" mass="2797">MYVYDECARCHELLPIQIPEFVQ</sequence>
<protein>
    <submittedName>
        <fullName evidence="1">Uncharacterized protein</fullName>
    </submittedName>
</protein>
<dbReference type="Proteomes" id="UP000191897">
    <property type="component" value="Unassembled WGS sequence"/>
</dbReference>
<dbReference type="EMBL" id="FBWC01000025">
    <property type="protein sequence ID" value="CUX52391.1"/>
    <property type="molecule type" value="Genomic_DNA"/>
</dbReference>